<evidence type="ECO:0000256" key="1">
    <source>
        <dbReference type="SAM" id="MobiDB-lite"/>
    </source>
</evidence>
<dbReference type="PANTHER" id="PTHR37817:SF1">
    <property type="entry name" value="N-ACETYLTRANSFERASE EIS"/>
    <property type="match status" value="1"/>
</dbReference>
<proteinExistence type="predicted"/>
<dbReference type="Pfam" id="PF13530">
    <property type="entry name" value="SCP2_2"/>
    <property type="match status" value="1"/>
</dbReference>
<dbReference type="Pfam" id="PF13527">
    <property type="entry name" value="Acetyltransf_9"/>
    <property type="match status" value="1"/>
</dbReference>
<dbReference type="SUPFAM" id="SSF55718">
    <property type="entry name" value="SCP-like"/>
    <property type="match status" value="1"/>
</dbReference>
<dbReference type="AlphaFoldDB" id="A0A852ZHX9"/>
<dbReference type="InterPro" id="IPR036527">
    <property type="entry name" value="SCP2_sterol-bd_dom_sf"/>
</dbReference>
<dbReference type="InterPro" id="IPR000182">
    <property type="entry name" value="GNAT_dom"/>
</dbReference>
<name>A0A852ZHX9_9ACTN</name>
<feature type="region of interest" description="Disordered" evidence="1">
    <location>
        <begin position="1"/>
        <end position="28"/>
    </location>
</feature>
<organism evidence="3 4">
    <name type="scientific">Actinopolymorpha rutila</name>
    <dbReference type="NCBI Taxonomy" id="446787"/>
    <lineage>
        <taxon>Bacteria</taxon>
        <taxon>Bacillati</taxon>
        <taxon>Actinomycetota</taxon>
        <taxon>Actinomycetes</taxon>
        <taxon>Propionibacteriales</taxon>
        <taxon>Actinopolymorphaceae</taxon>
        <taxon>Actinopolymorpha</taxon>
    </lineage>
</organism>
<sequence length="437" mass="46932">MNTIPDPATTQAPTQAAASPAAAGQDGPADAATTIRAVSGEELLTTAYSLWAYAFQSSPVPDETVERRRTELSSGEEDDSRVNLVAFGGGEAEAVVGGISMRHNVRGSVFPMVGISGVATHPGARRRGHVRTLLTRMHGQMRDSGHVLSTLYPFRQSFYERFGYVGFPKPRHIRLEARGLERMLRVDVPGEVSIHRIGEVFDDYYALLQTLLGERHGFSVFNRAGTVGVAKENKHWIALARHEGEIVGALLYRTNGFGEELQGQQLLTRGPIGRTLLLQWLARHHDQYSSFTFQLPPDERPDLWYVDIAYDDETKVSGPNHSAAMGRVLSVPGLAGIATGGARATVEVVDDPFVAGTWTLDGRGGTLEVTSGSAFGGNGAGTGATARLTSHGLAALVYGVIDPAELMLQGYGTVDAETAQALRTIFPPAAPYLFSGF</sequence>
<keyword evidence="4" id="KW-1185">Reference proteome</keyword>
<evidence type="ECO:0000313" key="3">
    <source>
        <dbReference type="EMBL" id="NYH92677.1"/>
    </source>
</evidence>
<feature type="domain" description="N-acetyltransferase" evidence="2">
    <location>
        <begin position="33"/>
        <end position="185"/>
    </location>
</feature>
<protein>
    <recommendedName>
        <fullName evidence="2">N-acetyltransferase domain-containing protein</fullName>
    </recommendedName>
</protein>
<evidence type="ECO:0000259" key="2">
    <source>
        <dbReference type="PROSITE" id="PS51186"/>
    </source>
</evidence>
<dbReference type="PANTHER" id="PTHR37817">
    <property type="entry name" value="N-ACETYLTRANSFERASE EIS"/>
    <property type="match status" value="1"/>
</dbReference>
<reference evidence="3 4" key="1">
    <citation type="submission" date="2020-07" db="EMBL/GenBank/DDBJ databases">
        <title>Sequencing the genomes of 1000 actinobacteria strains.</title>
        <authorList>
            <person name="Klenk H.-P."/>
        </authorList>
    </citation>
    <scope>NUCLEOTIDE SEQUENCE [LARGE SCALE GENOMIC DNA]</scope>
    <source>
        <strain evidence="3 4">DSM 18448</strain>
    </source>
</reference>
<evidence type="ECO:0000313" key="4">
    <source>
        <dbReference type="Proteomes" id="UP000579605"/>
    </source>
</evidence>
<accession>A0A852ZHX9</accession>
<gene>
    <name evidence="3" type="ORF">F4554_005315</name>
</gene>
<dbReference type="Gene3D" id="3.30.1050.10">
    <property type="entry name" value="SCP2 sterol-binding domain"/>
    <property type="match status" value="1"/>
</dbReference>
<dbReference type="InterPro" id="IPR051554">
    <property type="entry name" value="Acetyltransferase_Eis"/>
</dbReference>
<dbReference type="Gene3D" id="3.40.630.30">
    <property type="match status" value="1"/>
</dbReference>
<dbReference type="InterPro" id="IPR016181">
    <property type="entry name" value="Acyl_CoA_acyltransferase"/>
</dbReference>
<dbReference type="RefSeq" id="WP_179790068.1">
    <property type="nucleotide sequence ID" value="NZ_BAAARR010000021.1"/>
</dbReference>
<comment type="caution">
    <text evidence="3">The sequence shown here is derived from an EMBL/GenBank/DDBJ whole genome shotgun (WGS) entry which is preliminary data.</text>
</comment>
<dbReference type="GO" id="GO:0034069">
    <property type="term" value="F:aminoglycoside N-acetyltransferase activity"/>
    <property type="evidence" value="ECO:0007669"/>
    <property type="project" value="TreeGrafter"/>
</dbReference>
<dbReference type="InterPro" id="IPR025559">
    <property type="entry name" value="Eis_dom"/>
</dbReference>
<dbReference type="GO" id="GO:0030649">
    <property type="term" value="P:aminoglycoside antibiotic catabolic process"/>
    <property type="evidence" value="ECO:0007669"/>
    <property type="project" value="TreeGrafter"/>
</dbReference>
<dbReference type="PROSITE" id="PS51186">
    <property type="entry name" value="GNAT"/>
    <property type="match status" value="1"/>
</dbReference>
<dbReference type="EMBL" id="JACBZH010000001">
    <property type="protein sequence ID" value="NYH92677.1"/>
    <property type="molecule type" value="Genomic_DNA"/>
</dbReference>
<dbReference type="Proteomes" id="UP000579605">
    <property type="component" value="Unassembled WGS sequence"/>
</dbReference>
<dbReference type="SUPFAM" id="SSF55729">
    <property type="entry name" value="Acyl-CoA N-acyltransferases (Nat)"/>
    <property type="match status" value="1"/>
</dbReference>